<reference evidence="1 2" key="1">
    <citation type="submission" date="2024-05" db="EMBL/GenBank/DDBJ databases">
        <title>Culex pipiens pipiens assembly and annotation.</title>
        <authorList>
            <person name="Alout H."/>
            <person name="Durand T."/>
        </authorList>
    </citation>
    <scope>NUCLEOTIDE SEQUENCE [LARGE SCALE GENOMIC DNA]</scope>
    <source>
        <strain evidence="1">HA-2024</strain>
        <tissue evidence="1">Whole body</tissue>
    </source>
</reference>
<gene>
    <name evidence="1" type="ORF">pipiens_013795</name>
</gene>
<organism evidence="1 2">
    <name type="scientific">Culex pipiens pipiens</name>
    <name type="common">Northern house mosquito</name>
    <dbReference type="NCBI Taxonomy" id="38569"/>
    <lineage>
        <taxon>Eukaryota</taxon>
        <taxon>Metazoa</taxon>
        <taxon>Ecdysozoa</taxon>
        <taxon>Arthropoda</taxon>
        <taxon>Hexapoda</taxon>
        <taxon>Insecta</taxon>
        <taxon>Pterygota</taxon>
        <taxon>Neoptera</taxon>
        <taxon>Endopterygota</taxon>
        <taxon>Diptera</taxon>
        <taxon>Nematocera</taxon>
        <taxon>Culicoidea</taxon>
        <taxon>Culicidae</taxon>
        <taxon>Culicinae</taxon>
        <taxon>Culicini</taxon>
        <taxon>Culex</taxon>
        <taxon>Culex</taxon>
    </lineage>
</organism>
<dbReference type="AlphaFoldDB" id="A0ABD1CX12"/>
<name>A0ABD1CX12_CULPP</name>
<dbReference type="Proteomes" id="UP001562425">
    <property type="component" value="Unassembled WGS sequence"/>
</dbReference>
<evidence type="ECO:0000313" key="2">
    <source>
        <dbReference type="Proteomes" id="UP001562425"/>
    </source>
</evidence>
<proteinExistence type="predicted"/>
<keyword evidence="2" id="KW-1185">Reference proteome</keyword>
<sequence>MIQIEAVQLRPAAVRSGRRTQHTPSEQKFEIFCGIGFGQYCRKFVPLREDLNSGFTDKKCLLPAQLPVLLQILILNEFQNDYAMTQEPQDNFEKYVCRKKYRNS</sequence>
<accession>A0ABD1CX12</accession>
<protein>
    <submittedName>
        <fullName evidence="1">Uncharacterized protein</fullName>
    </submittedName>
</protein>
<dbReference type="EMBL" id="JBEHCU010008855">
    <property type="protein sequence ID" value="KAL1380990.1"/>
    <property type="molecule type" value="Genomic_DNA"/>
</dbReference>
<comment type="caution">
    <text evidence="1">The sequence shown here is derived from an EMBL/GenBank/DDBJ whole genome shotgun (WGS) entry which is preliminary data.</text>
</comment>
<evidence type="ECO:0000313" key="1">
    <source>
        <dbReference type="EMBL" id="KAL1380990.1"/>
    </source>
</evidence>